<evidence type="ECO:0000256" key="10">
    <source>
        <dbReference type="SAM" id="MobiDB-lite"/>
    </source>
</evidence>
<evidence type="ECO:0000256" key="1">
    <source>
        <dbReference type="ARBA" id="ARBA00004123"/>
    </source>
</evidence>
<evidence type="ECO:0000256" key="5">
    <source>
        <dbReference type="ARBA" id="ARBA00022833"/>
    </source>
</evidence>
<dbReference type="Gene3D" id="2.60.120.650">
    <property type="entry name" value="Cupin"/>
    <property type="match status" value="1"/>
</dbReference>
<dbReference type="GO" id="GO:0003712">
    <property type="term" value="F:transcription coregulator activity"/>
    <property type="evidence" value="ECO:0007669"/>
    <property type="project" value="TreeGrafter"/>
</dbReference>
<feature type="compositionally biased region" description="Basic residues" evidence="10">
    <location>
        <begin position="51"/>
        <end position="60"/>
    </location>
</feature>
<evidence type="ECO:0000256" key="4">
    <source>
        <dbReference type="ARBA" id="ARBA00022771"/>
    </source>
</evidence>
<comment type="subcellular location">
    <subcellularLocation>
        <location evidence="1">Nucleus</location>
    </subcellularLocation>
</comment>
<evidence type="ECO:0000256" key="6">
    <source>
        <dbReference type="ARBA" id="ARBA00023002"/>
    </source>
</evidence>
<feature type="region of interest" description="Disordered" evidence="10">
    <location>
        <begin position="33"/>
        <end position="95"/>
    </location>
</feature>
<dbReference type="RefSeq" id="XP_019704222.1">
    <property type="nucleotide sequence ID" value="XM_019848663.2"/>
</dbReference>
<accession>A0A6J0PEK9</accession>
<keyword evidence="8" id="KW-0539">Nucleus</keyword>
<keyword evidence="4" id="KW-0863">Zinc-finger</keyword>
<dbReference type="GO" id="GO:0000785">
    <property type="term" value="C:chromatin"/>
    <property type="evidence" value="ECO:0007669"/>
    <property type="project" value="TreeGrafter"/>
</dbReference>
<evidence type="ECO:0000256" key="8">
    <source>
        <dbReference type="ARBA" id="ARBA00023242"/>
    </source>
</evidence>
<comment type="similarity">
    <text evidence="2">Belongs to the JARID1 histone demethylase family.</text>
</comment>
<dbReference type="OrthoDB" id="1667110at2759"/>
<keyword evidence="7" id="KW-0408">Iron</keyword>
<dbReference type="SMART" id="SM00558">
    <property type="entry name" value="JmjC"/>
    <property type="match status" value="1"/>
</dbReference>
<dbReference type="SUPFAM" id="SSF51197">
    <property type="entry name" value="Clavaminate synthase-like"/>
    <property type="match status" value="1"/>
</dbReference>
<dbReference type="CDD" id="cd02208">
    <property type="entry name" value="cupin_RmlC-like"/>
    <property type="match status" value="1"/>
</dbReference>
<proteinExistence type="inferred from homology"/>
<evidence type="ECO:0000259" key="11">
    <source>
        <dbReference type="PROSITE" id="PS51184"/>
    </source>
</evidence>
<sequence length="897" mass="101893">MPTPAMEESERRERLREEAVRRVLAEFSYLFDSSDSEGEEEEWTASEERKRSARKNKGKMAQREGVKAKKKRIFLKQGKGIGGKGTDRKKKDLSVSSLNQRTMAGREEAEAKNWIGKGDGVMMDGFQKQGKEQRMDRKHKELSLPSSSDCSSTGSCSYDRFSSSTGSSCYGQANGDVNLASSLSSIEVPRRGRTKVVPSKRGCHQCGQRKWWKLVIKCSCCKKRGYCAFCIDQRYPRMSTNMIAEACPGCREICNCDPCLRNSKKSENSLGNMNKVDKINYIGYTLHYLLPYLEQLNQEQLKERKIEARIRGVALAELKLEPAECRKDERIFCNNCRTSIFDLHRSCQSCSYELCLSCCKEIRENNLRGSCEEVILNYPNRGKAYVHGGDPLPEAAHRIEMSVPDHGTRLAVMWKVHSSGSIPCPPTEFGGCGASLLDLMHMLPKNWLLDLEARAKFLARNFGFPQQPGISVKARCSCSCSGNKNSRKAASREKSADNYLYCPLSNDIKQDDLKHFQRHWIKGEPVIVRGVLEQMSQLSWEPALMWRAIRGSKASPELSQLKAIDCLACCEVEIDTNQFFKGYTEGRMYENLWPEMLKLKDWPTSNHFDEVLPCHGDEYINSLPFQAYTNPKSGPLNVAVALPDDILKLDMGPKSYIAYGMAEELGRGDSVTKLHCDVSDAVNVLMHTTEVVLSKEQKSAIKALKKKHRDQDEREQEKGGEQGDFVCLPEVMVESDQLIDSIRKGGALWDIFRREDVPALQAYLRKHSKEFRHIYCSPVEQVFNPVHDETFYLTIEHKRKLKEEFGIEPWTFVQRLGEAVFIPAGCPHQVRNLKSCTKVALDFVSPENVGECIRLTDDFRLLPKNHRAKEDKLEVKKMVIHAVNHAVKTLQDLLRSQ</sequence>
<comment type="function">
    <text evidence="9">May function as histone H3 lysine demethylase and be involved in regulation of gene expression.</text>
</comment>
<evidence type="ECO:0000313" key="13">
    <source>
        <dbReference type="RefSeq" id="XP_019704222.1"/>
    </source>
</evidence>
<dbReference type="GO" id="GO:0000118">
    <property type="term" value="C:histone deacetylase complex"/>
    <property type="evidence" value="ECO:0007669"/>
    <property type="project" value="TreeGrafter"/>
</dbReference>
<gene>
    <name evidence="13" type="primary">LOC105039109</name>
</gene>
<dbReference type="PANTHER" id="PTHR12549:SF51">
    <property type="entry name" value="JMJC DOMAIN-CONTAINING PROTEIN"/>
    <property type="match status" value="1"/>
</dbReference>
<dbReference type="PROSITE" id="PS51184">
    <property type="entry name" value="JMJC"/>
    <property type="match status" value="1"/>
</dbReference>
<dbReference type="InterPro" id="IPR045109">
    <property type="entry name" value="LSDs-like"/>
</dbReference>
<dbReference type="PANTHER" id="PTHR12549">
    <property type="entry name" value="JMJC DOMAIN-CONTAINING HISTONE DEMETHYLATION PROTEIN"/>
    <property type="match status" value="1"/>
</dbReference>
<evidence type="ECO:0000256" key="2">
    <source>
        <dbReference type="ARBA" id="ARBA00006801"/>
    </source>
</evidence>
<evidence type="ECO:0000256" key="3">
    <source>
        <dbReference type="ARBA" id="ARBA00022723"/>
    </source>
</evidence>
<dbReference type="GO" id="GO:0006357">
    <property type="term" value="P:regulation of transcription by RNA polymerase II"/>
    <property type="evidence" value="ECO:0007669"/>
    <property type="project" value="TreeGrafter"/>
</dbReference>
<dbReference type="Pfam" id="PF02373">
    <property type="entry name" value="JmjC"/>
    <property type="match status" value="1"/>
</dbReference>
<dbReference type="AlphaFoldDB" id="A0A6J0PEK9"/>
<evidence type="ECO:0000313" key="12">
    <source>
        <dbReference type="Proteomes" id="UP000504607"/>
    </source>
</evidence>
<dbReference type="GO" id="GO:0008270">
    <property type="term" value="F:zinc ion binding"/>
    <property type="evidence" value="ECO:0007669"/>
    <property type="project" value="UniProtKB-KW"/>
</dbReference>
<dbReference type="GO" id="GO:0031490">
    <property type="term" value="F:chromatin DNA binding"/>
    <property type="evidence" value="ECO:0007669"/>
    <property type="project" value="TreeGrafter"/>
</dbReference>
<name>A0A6J0PEK9_ELAGV</name>
<dbReference type="InterPro" id="IPR003347">
    <property type="entry name" value="JmjC_dom"/>
</dbReference>
<dbReference type="InParanoid" id="A0A6J0PEK9"/>
<feature type="domain" description="JmjC" evidence="11">
    <location>
        <begin position="631"/>
        <end position="860"/>
    </location>
</feature>
<reference evidence="13" key="1">
    <citation type="submission" date="2025-08" db="UniProtKB">
        <authorList>
            <consortium name="RefSeq"/>
        </authorList>
    </citation>
    <scope>IDENTIFICATION</scope>
</reference>
<keyword evidence="3" id="KW-0479">Metal-binding</keyword>
<dbReference type="KEGG" id="egu:105039109"/>
<dbReference type="GO" id="GO:0016491">
    <property type="term" value="F:oxidoreductase activity"/>
    <property type="evidence" value="ECO:0007669"/>
    <property type="project" value="UniProtKB-KW"/>
</dbReference>
<evidence type="ECO:0000256" key="7">
    <source>
        <dbReference type="ARBA" id="ARBA00023004"/>
    </source>
</evidence>
<dbReference type="GeneID" id="105039109"/>
<dbReference type="FunFam" id="2.60.120.650:FF:000026">
    <property type="entry name" value="Transcription factor jumonji domain-containing protein"/>
    <property type="match status" value="1"/>
</dbReference>
<keyword evidence="12" id="KW-1185">Reference proteome</keyword>
<dbReference type="Proteomes" id="UP000504607">
    <property type="component" value="Chromosome 2"/>
</dbReference>
<organism evidence="12 13">
    <name type="scientific">Elaeis guineensis var. tenera</name>
    <name type="common">Oil palm</name>
    <dbReference type="NCBI Taxonomy" id="51953"/>
    <lineage>
        <taxon>Eukaryota</taxon>
        <taxon>Viridiplantae</taxon>
        <taxon>Streptophyta</taxon>
        <taxon>Embryophyta</taxon>
        <taxon>Tracheophyta</taxon>
        <taxon>Spermatophyta</taxon>
        <taxon>Magnoliopsida</taxon>
        <taxon>Liliopsida</taxon>
        <taxon>Arecaceae</taxon>
        <taxon>Arecoideae</taxon>
        <taxon>Cocoseae</taxon>
        <taxon>Elaeidinae</taxon>
        <taxon>Elaeis</taxon>
    </lineage>
</organism>
<keyword evidence="5" id="KW-0862">Zinc</keyword>
<keyword evidence="6" id="KW-0560">Oxidoreductase</keyword>
<feature type="compositionally biased region" description="Acidic residues" evidence="10">
    <location>
        <begin position="34"/>
        <end position="45"/>
    </location>
</feature>
<dbReference type="GO" id="GO:0032454">
    <property type="term" value="F:histone H3K9 demethylase activity"/>
    <property type="evidence" value="ECO:0007669"/>
    <property type="project" value="InterPro"/>
</dbReference>
<evidence type="ECO:0000256" key="9">
    <source>
        <dbReference type="ARBA" id="ARBA00060112"/>
    </source>
</evidence>
<protein>
    <submittedName>
        <fullName evidence="13">Lysine-specific demethylase JMJ25</fullName>
    </submittedName>
</protein>